<name>B6BTM1_9PROT</name>
<reference evidence="6" key="1">
    <citation type="journal article" date="2012" name="Stand. Genomic Sci.">
        <title>Genome sequence of strain HIMB624, a cultured representative from the OM43 clade of marine Betaproteobacteria.</title>
        <authorList>
            <person name="Huggett M.J."/>
            <person name="Hayakawa D.H."/>
            <person name="Rappe M.S."/>
        </authorList>
    </citation>
    <scope>NUCLEOTIDE SEQUENCE [LARGE SCALE GENOMIC DNA]</scope>
    <source>
        <strain evidence="6">KB13</strain>
    </source>
</reference>
<dbReference type="InterPro" id="IPR023214">
    <property type="entry name" value="HAD_sf"/>
</dbReference>
<dbReference type="Pfam" id="PF13419">
    <property type="entry name" value="HAD_2"/>
    <property type="match status" value="1"/>
</dbReference>
<dbReference type="PANTHER" id="PTHR43434">
    <property type="entry name" value="PHOSPHOGLYCOLATE PHOSPHATASE"/>
    <property type="match status" value="1"/>
</dbReference>
<sequence length="213" mass="24734">MTTAFIFDFDGTLVDSKQAIYQCFKSITKQLAPERIDYAKNILIGPPLRDTASEILGQENQNLLDKFVQLFIQMHDEKVIQHTQPYPNVVSTLELLHKKQIPMAIATNKRKVPTQKLISFFNWNKYFKYIECSDSQKGIRNKGTIIKDIINQSSFFKGCYFVGDTRHDAVSANQNRCKFIQALYGYGINEDWHQIQIYKKIEKINDILELLDS</sequence>
<dbReference type="InterPro" id="IPR023198">
    <property type="entry name" value="PGP-like_dom2"/>
</dbReference>
<organism evidence="5 6">
    <name type="scientific">beta proteobacterium KB13</name>
    <dbReference type="NCBI Taxonomy" id="314607"/>
    <lineage>
        <taxon>Bacteria</taxon>
        <taxon>Pseudomonadati</taxon>
        <taxon>Pseudomonadota</taxon>
        <taxon>Betaproteobacteria</taxon>
        <taxon>Nitrosomonadales</taxon>
        <taxon>OM43 clade</taxon>
    </lineage>
</organism>
<dbReference type="Gene3D" id="1.10.150.240">
    <property type="entry name" value="Putative phosphatase, domain 2"/>
    <property type="match status" value="1"/>
</dbReference>
<dbReference type="HOGENOM" id="CLU_045011_19_4_4"/>
<dbReference type="eggNOG" id="COG0546">
    <property type="taxonomic scope" value="Bacteria"/>
</dbReference>
<accession>B6BTM1</accession>
<dbReference type="Proteomes" id="UP000004188">
    <property type="component" value="Unassembled WGS sequence"/>
</dbReference>
<protein>
    <recommendedName>
        <fullName evidence="4">phosphoglycolate phosphatase</fullName>
        <ecNumber evidence="4">3.1.3.18</ecNumber>
    </recommendedName>
</protein>
<evidence type="ECO:0000256" key="1">
    <source>
        <dbReference type="ARBA" id="ARBA00000830"/>
    </source>
</evidence>
<evidence type="ECO:0000256" key="2">
    <source>
        <dbReference type="ARBA" id="ARBA00004818"/>
    </source>
</evidence>
<dbReference type="GO" id="GO:0005829">
    <property type="term" value="C:cytosol"/>
    <property type="evidence" value="ECO:0007669"/>
    <property type="project" value="TreeGrafter"/>
</dbReference>
<comment type="catalytic activity">
    <reaction evidence="1">
        <text>2-phosphoglycolate + H2O = glycolate + phosphate</text>
        <dbReference type="Rhea" id="RHEA:14369"/>
        <dbReference type="ChEBI" id="CHEBI:15377"/>
        <dbReference type="ChEBI" id="CHEBI:29805"/>
        <dbReference type="ChEBI" id="CHEBI:43474"/>
        <dbReference type="ChEBI" id="CHEBI:58033"/>
        <dbReference type="EC" id="3.1.3.18"/>
    </reaction>
</comment>
<dbReference type="EMBL" id="DS995299">
    <property type="protein sequence ID" value="EDZ64713.1"/>
    <property type="molecule type" value="Genomic_DNA"/>
</dbReference>
<dbReference type="AlphaFoldDB" id="B6BTM1"/>
<dbReference type="PANTHER" id="PTHR43434:SF1">
    <property type="entry name" value="PHOSPHOGLYCOLATE PHOSPHATASE"/>
    <property type="match status" value="1"/>
</dbReference>
<keyword evidence="6" id="KW-1185">Reference proteome</keyword>
<dbReference type="SUPFAM" id="SSF56784">
    <property type="entry name" value="HAD-like"/>
    <property type="match status" value="1"/>
</dbReference>
<gene>
    <name evidence="5" type="ORF">KB13_845</name>
</gene>
<evidence type="ECO:0000313" key="6">
    <source>
        <dbReference type="Proteomes" id="UP000004188"/>
    </source>
</evidence>
<dbReference type="InterPro" id="IPR036412">
    <property type="entry name" value="HAD-like_sf"/>
</dbReference>
<dbReference type="InterPro" id="IPR041492">
    <property type="entry name" value="HAD_2"/>
</dbReference>
<dbReference type="EC" id="3.1.3.18" evidence="4"/>
<comment type="similarity">
    <text evidence="3">Belongs to the HAD-like hydrolase superfamily. CbbY/CbbZ/Gph/YieH family.</text>
</comment>
<dbReference type="InterPro" id="IPR050155">
    <property type="entry name" value="HAD-like_hydrolase_sf"/>
</dbReference>
<dbReference type="SFLD" id="SFLDG01129">
    <property type="entry name" value="C1.5:_HAD__Beta-PGM__Phosphata"/>
    <property type="match status" value="1"/>
</dbReference>
<proteinExistence type="inferred from homology"/>
<evidence type="ECO:0000313" key="5">
    <source>
        <dbReference type="EMBL" id="EDZ64713.1"/>
    </source>
</evidence>
<dbReference type="GO" id="GO:0008967">
    <property type="term" value="F:phosphoglycolate phosphatase activity"/>
    <property type="evidence" value="ECO:0007669"/>
    <property type="project" value="UniProtKB-EC"/>
</dbReference>
<evidence type="ECO:0000256" key="4">
    <source>
        <dbReference type="ARBA" id="ARBA00013078"/>
    </source>
</evidence>
<dbReference type="GO" id="GO:0006281">
    <property type="term" value="P:DNA repair"/>
    <property type="evidence" value="ECO:0007669"/>
    <property type="project" value="TreeGrafter"/>
</dbReference>
<dbReference type="STRING" id="314607.KB13_845"/>
<dbReference type="Gene3D" id="3.40.50.1000">
    <property type="entry name" value="HAD superfamily/HAD-like"/>
    <property type="match status" value="1"/>
</dbReference>
<dbReference type="SFLD" id="SFLDS00003">
    <property type="entry name" value="Haloacid_Dehalogenase"/>
    <property type="match status" value="1"/>
</dbReference>
<comment type="pathway">
    <text evidence="2">Organic acid metabolism; glycolate biosynthesis; glycolate from 2-phosphoglycolate: step 1/1.</text>
</comment>
<evidence type="ECO:0000256" key="3">
    <source>
        <dbReference type="ARBA" id="ARBA00006171"/>
    </source>
</evidence>